<feature type="repeat" description="TPR" evidence="1">
    <location>
        <begin position="183"/>
        <end position="216"/>
    </location>
</feature>
<dbReference type="PROSITE" id="PS50005">
    <property type="entry name" value="TPR"/>
    <property type="match status" value="4"/>
</dbReference>
<dbReference type="Pfam" id="PF13424">
    <property type="entry name" value="TPR_12"/>
    <property type="match status" value="2"/>
</dbReference>
<keyword evidence="1" id="KW-0802">TPR repeat</keyword>
<gene>
    <name evidence="2" type="ORF">RN87_04615</name>
</gene>
<evidence type="ECO:0000313" key="3">
    <source>
        <dbReference type="Proteomes" id="UP000063275"/>
    </source>
</evidence>
<dbReference type="Proteomes" id="UP000063275">
    <property type="component" value="Chromosome"/>
</dbReference>
<dbReference type="EMBL" id="CP013331">
    <property type="protein sequence ID" value="ALQ39823.1"/>
    <property type="molecule type" value="Genomic_DNA"/>
</dbReference>
<dbReference type="GO" id="GO:0016740">
    <property type="term" value="F:transferase activity"/>
    <property type="evidence" value="ECO:0007669"/>
    <property type="project" value="UniProtKB-KW"/>
</dbReference>
<dbReference type="OrthoDB" id="89470at2"/>
<reference evidence="2 3" key="1">
    <citation type="submission" date="2015-11" db="EMBL/GenBank/DDBJ databases">
        <authorList>
            <person name="Zhang Y."/>
            <person name="Guo Z."/>
        </authorList>
    </citation>
    <scope>NUCLEOTIDE SEQUENCE [LARGE SCALE GENOMIC DNA]</scope>
    <source>
        <strain evidence="2 3">ChDC F174</strain>
    </source>
</reference>
<protein>
    <submittedName>
        <fullName evidence="2">GlcNAc transferase</fullName>
    </submittedName>
</protein>
<dbReference type="KEGG" id="fhw:RN87_04615"/>
<name>A0A0S2ZM14_9FUSO</name>
<evidence type="ECO:0000256" key="1">
    <source>
        <dbReference type="PROSITE-ProRule" id="PRU00339"/>
    </source>
</evidence>
<dbReference type="SMART" id="SM00028">
    <property type="entry name" value="TPR"/>
    <property type="match status" value="16"/>
</dbReference>
<dbReference type="RefSeq" id="WP_029493729.1">
    <property type="nucleotide sequence ID" value="NZ_ATKF01000100.1"/>
</dbReference>
<dbReference type="InterPro" id="IPR019734">
    <property type="entry name" value="TPR_rpt"/>
</dbReference>
<dbReference type="AlphaFoldDB" id="A0A0S2ZM14"/>
<dbReference type="InterPro" id="IPR011990">
    <property type="entry name" value="TPR-like_helical_dom_sf"/>
</dbReference>
<organism evidence="2">
    <name type="scientific">Fusobacterium hwasookii ChDC F174</name>
    <dbReference type="NCBI Taxonomy" id="1307442"/>
    <lineage>
        <taxon>Bacteria</taxon>
        <taxon>Fusobacteriati</taxon>
        <taxon>Fusobacteriota</taxon>
        <taxon>Fusobacteriia</taxon>
        <taxon>Fusobacteriales</taxon>
        <taxon>Fusobacteriaceae</taxon>
        <taxon>Fusobacterium</taxon>
    </lineage>
</organism>
<dbReference type="PANTHER" id="PTHR12558">
    <property type="entry name" value="CELL DIVISION CYCLE 16,23,27"/>
    <property type="match status" value="1"/>
</dbReference>
<feature type="repeat" description="TPR" evidence="1">
    <location>
        <begin position="69"/>
        <end position="102"/>
    </location>
</feature>
<dbReference type="SUPFAM" id="SSF81901">
    <property type="entry name" value="HCP-like"/>
    <property type="match status" value="2"/>
</dbReference>
<feature type="repeat" description="TPR" evidence="1">
    <location>
        <begin position="429"/>
        <end position="462"/>
    </location>
</feature>
<evidence type="ECO:0000313" key="2">
    <source>
        <dbReference type="EMBL" id="ALQ39823.1"/>
    </source>
</evidence>
<keyword evidence="2" id="KW-0808">Transferase</keyword>
<dbReference type="Pfam" id="PF13181">
    <property type="entry name" value="TPR_8"/>
    <property type="match status" value="4"/>
</dbReference>
<dbReference type="SUPFAM" id="SSF48452">
    <property type="entry name" value="TPR-like"/>
    <property type="match status" value="1"/>
</dbReference>
<accession>A0A0S2ZM14</accession>
<feature type="repeat" description="TPR" evidence="1">
    <location>
        <begin position="285"/>
        <end position="318"/>
    </location>
</feature>
<sequence>MKSNILEKIEKLNELEKYQEIITLIENLQVEQLNTEIIIELARAYVNIQKYEKAIEILKSIENEGKNSVDWNYRMGYSYYYFKDYKNSEKYFLKALELDETEDNIKKALLNVYIELSRQTINESIENQDKAIEYALKSEKYIITNDDKIRVSSCLAWVYKEIGDFDTAEKLLKNVINSGRDDIPVNSELGYCLEQLTRFEEALEYYKKAMKLGRKDQWIYSRIGYICCCLKKYEESLEANLKAYELGENNILINSELGYSLGELQRFEEAITYYLKAKELGREDRWIYFQMGWSYRHLEKYDKALELYLKAKELGDNIAWTNAEIGICYKGLGKYEEALKYYLIANSSDGLNEDKNKKIYLLSDIAYTYEIIEKPAEALKYFEQAKKAGRNDGGIYLSMAKCFEKLNKKEETLEYCLITEKFDEYKNNIQLLSRIAALYKEKGEYKKSLEYLEKVERLGRDDCWLNTEYGFCLMLLQKYKEAIEKYKHALELKEEVSDEIYLNSQIGWCYRNLEECDKALKYYLKVRELGRNDSWLDVEYGLCYKELNNYEKALEYYLKGYEKDNRFKEDTYLLSDIGWLYDRFGKYEDGEKFLSKAYELGERNRWIHMELGECLTRLGRYEEAIKKLLKLRELYIEEGKLPYSEDLELAYCYAALKDKEKAEEHMKLSLDALGAYAESEEYLKKRFTEIREMINSISDSPQFFSKFKKFFS</sequence>
<proteinExistence type="predicted"/>
<dbReference type="Pfam" id="PF13432">
    <property type="entry name" value="TPR_16"/>
    <property type="match status" value="1"/>
</dbReference>
<dbReference type="PANTHER" id="PTHR12558:SF13">
    <property type="entry name" value="CELL DIVISION CYCLE PROTEIN 27 HOMOLOG"/>
    <property type="match status" value="1"/>
</dbReference>
<dbReference type="Gene3D" id="1.25.40.10">
    <property type="entry name" value="Tetratricopeptide repeat domain"/>
    <property type="match status" value="5"/>
</dbReference>